<proteinExistence type="predicted"/>
<gene>
    <name evidence="1" type="ORF">H4C44_20895</name>
</gene>
<comment type="caution">
    <text evidence="1">The sequence shown here is derived from an EMBL/GenBank/DDBJ whole genome shotgun (WGS) entry which is preliminary data.</text>
</comment>
<evidence type="ECO:0000313" key="1">
    <source>
        <dbReference type="EMBL" id="MBA6061622.1"/>
    </source>
</evidence>
<sequence length="223" mass="24951">MTEHILTLSADQLYEVYNASWREFVALHEQATINRCGASSSVLKRVRQSRAAIGQVCDMIEAMQPVWATGDDRYSTARAQAKIEVDHGVMFASTRHGASFVMPDFFSSGSDKPYDLSKIAPFATAVPPSFRTRPTNDVLEVVELSVGLHGKDFAMLSEDELKRFRLLRQVGRKYGLLVSVEVMNDGDDIQDELAAASPEQQEEIYRRLTTQIAVRWFALDSAT</sequence>
<protein>
    <submittedName>
        <fullName evidence="1">Uncharacterized protein</fullName>
    </submittedName>
</protein>
<dbReference type="Proteomes" id="UP000556620">
    <property type="component" value="Unassembled WGS sequence"/>
</dbReference>
<evidence type="ECO:0000313" key="2">
    <source>
        <dbReference type="Proteomes" id="UP000556620"/>
    </source>
</evidence>
<accession>A0A7W2JME0</accession>
<dbReference type="RefSeq" id="WP_020308965.1">
    <property type="nucleotide sequence ID" value="NZ_JACGCU010000045.1"/>
</dbReference>
<dbReference type="EMBL" id="JACGCU010000045">
    <property type="protein sequence ID" value="MBA6061622.1"/>
    <property type="molecule type" value="Genomic_DNA"/>
</dbReference>
<dbReference type="AlphaFoldDB" id="A0A7W2JME0"/>
<reference evidence="1 2" key="1">
    <citation type="submission" date="2020-07" db="EMBL/GenBank/DDBJ databases">
        <title>Diversity of carbapenemase encoding genes among Pseudomonas putida group clinical isolates in a tertiary Brazilian hospital.</title>
        <authorList>
            <person name="Alberto-Lei F."/>
            <person name="Nodari C.S."/>
            <person name="Streling A.P."/>
            <person name="Paulino J.T."/>
            <person name="Bessa-Neto F.O."/>
            <person name="Cayo R."/>
            <person name="Gales A.C."/>
        </authorList>
    </citation>
    <scope>NUCLEOTIDE SEQUENCE [LARGE SCALE GENOMIC DNA]</scope>
    <source>
        <strain evidence="1 2">14535</strain>
    </source>
</reference>
<name>A0A7W2JME0_9PSED</name>
<organism evidence="1 2">
    <name type="scientific">Pseudomonas juntendi</name>
    <dbReference type="NCBI Taxonomy" id="2666183"/>
    <lineage>
        <taxon>Bacteria</taxon>
        <taxon>Pseudomonadati</taxon>
        <taxon>Pseudomonadota</taxon>
        <taxon>Gammaproteobacteria</taxon>
        <taxon>Pseudomonadales</taxon>
        <taxon>Pseudomonadaceae</taxon>
        <taxon>Pseudomonas</taxon>
    </lineage>
</organism>